<keyword evidence="3" id="KW-1185">Reference proteome</keyword>
<gene>
    <name evidence="2" type="ORF">OV287_50535</name>
</gene>
<accession>A0ABT4API8</accession>
<protein>
    <submittedName>
        <fullName evidence="2">Uncharacterized protein</fullName>
    </submittedName>
</protein>
<evidence type="ECO:0000313" key="3">
    <source>
        <dbReference type="Proteomes" id="UP001207654"/>
    </source>
</evidence>
<dbReference type="EMBL" id="JAPNKA010000001">
    <property type="protein sequence ID" value="MCY1082717.1"/>
    <property type="molecule type" value="Genomic_DNA"/>
</dbReference>
<feature type="region of interest" description="Disordered" evidence="1">
    <location>
        <begin position="133"/>
        <end position="161"/>
    </location>
</feature>
<organism evidence="2 3">
    <name type="scientific">Archangium lansingense</name>
    <dbReference type="NCBI Taxonomy" id="2995310"/>
    <lineage>
        <taxon>Bacteria</taxon>
        <taxon>Pseudomonadati</taxon>
        <taxon>Myxococcota</taxon>
        <taxon>Myxococcia</taxon>
        <taxon>Myxococcales</taxon>
        <taxon>Cystobacterineae</taxon>
        <taxon>Archangiaceae</taxon>
        <taxon>Archangium</taxon>
    </lineage>
</organism>
<evidence type="ECO:0000256" key="1">
    <source>
        <dbReference type="SAM" id="MobiDB-lite"/>
    </source>
</evidence>
<feature type="region of interest" description="Disordered" evidence="1">
    <location>
        <begin position="1"/>
        <end position="45"/>
    </location>
</feature>
<reference evidence="2 3" key="1">
    <citation type="submission" date="2022-11" db="EMBL/GenBank/DDBJ databases">
        <title>Minimal conservation of predation-associated metabolite biosynthetic gene clusters underscores biosynthetic potential of Myxococcota including descriptions for ten novel species: Archangium lansinium sp. nov., Myxococcus landrumus sp. nov., Nannocystis bai.</title>
        <authorList>
            <person name="Ahearne A."/>
            <person name="Stevens C."/>
            <person name="Phillips K."/>
        </authorList>
    </citation>
    <scope>NUCLEOTIDE SEQUENCE [LARGE SCALE GENOMIC DNA]</scope>
    <source>
        <strain evidence="2 3">MIWBW</strain>
    </source>
</reference>
<name>A0ABT4API8_9BACT</name>
<evidence type="ECO:0000313" key="2">
    <source>
        <dbReference type="EMBL" id="MCY1082717.1"/>
    </source>
</evidence>
<sequence length="174" mass="18995">MSHSTTSGALRVLEQGNLLDGADQMPVQSGSGRKKRARKSGSAPKKLGFATALALVVQHGRQLAKELGKTALSRCPRCSHVGPTEQDFGTRIIRGERRPQSWCRSCRKEHLPPLKALPNLSNHEVKATMVETANEKPAKARRRSDASPVASQNPPKDGLLFPAEVIFRGKRRTS</sequence>
<dbReference type="Proteomes" id="UP001207654">
    <property type="component" value="Unassembled WGS sequence"/>
</dbReference>
<dbReference type="RefSeq" id="WP_267541275.1">
    <property type="nucleotide sequence ID" value="NZ_JAPNKA010000001.1"/>
</dbReference>
<comment type="caution">
    <text evidence="2">The sequence shown here is derived from an EMBL/GenBank/DDBJ whole genome shotgun (WGS) entry which is preliminary data.</text>
</comment>
<proteinExistence type="predicted"/>